<gene>
    <name evidence="1" type="ORF">FHS28_002044</name>
</gene>
<dbReference type="RefSeq" id="WP_184294509.1">
    <property type="nucleotide sequence ID" value="NZ_JACHXO010000003.1"/>
</dbReference>
<reference evidence="1 2" key="1">
    <citation type="submission" date="2020-08" db="EMBL/GenBank/DDBJ databases">
        <title>Genomic Encyclopedia of Type Strains, Phase III (KMG-III): the genomes of soil and plant-associated and newly described type strains.</title>
        <authorList>
            <person name="Whitman W."/>
        </authorList>
    </citation>
    <scope>NUCLEOTIDE SEQUENCE [LARGE SCALE GENOMIC DNA]</scope>
    <source>
        <strain evidence="1 2">CECT 7247</strain>
    </source>
</reference>
<name>A0ABR6GRA0_9BURK</name>
<evidence type="ECO:0000313" key="2">
    <source>
        <dbReference type="Proteomes" id="UP000574369"/>
    </source>
</evidence>
<dbReference type="Proteomes" id="UP000574369">
    <property type="component" value="Unassembled WGS sequence"/>
</dbReference>
<dbReference type="EMBL" id="JACHXO010000003">
    <property type="protein sequence ID" value="MBB3194648.1"/>
    <property type="molecule type" value="Genomic_DNA"/>
</dbReference>
<accession>A0ABR6GRA0</accession>
<sequence length="112" mass="11896">MTDLKAGLRACRWIDRDAVAEVLLKPFPKHVWVTSFWTVNSEAEGCPVLEVYFDATALRQGGGLLCLLPFNAPDADTFFFGDHCLPAVAGRPCVSGTGSGSDDLAACCCSGP</sequence>
<organism evidence="1 2">
    <name type="scientific">Roseateles terrae</name>
    <dbReference type="NCBI Taxonomy" id="431060"/>
    <lineage>
        <taxon>Bacteria</taxon>
        <taxon>Pseudomonadati</taxon>
        <taxon>Pseudomonadota</taxon>
        <taxon>Betaproteobacteria</taxon>
        <taxon>Burkholderiales</taxon>
        <taxon>Sphaerotilaceae</taxon>
        <taxon>Roseateles</taxon>
    </lineage>
</organism>
<comment type="caution">
    <text evidence="1">The sequence shown here is derived from an EMBL/GenBank/DDBJ whole genome shotgun (WGS) entry which is preliminary data.</text>
</comment>
<evidence type="ECO:0000313" key="1">
    <source>
        <dbReference type="EMBL" id="MBB3194648.1"/>
    </source>
</evidence>
<proteinExistence type="predicted"/>
<protein>
    <submittedName>
        <fullName evidence="1">Uncharacterized protein</fullName>
    </submittedName>
</protein>
<keyword evidence="2" id="KW-1185">Reference proteome</keyword>